<organism evidence="1 2">
    <name type="scientific">Candidatus Pullilachnospira stercoravium</name>
    <dbReference type="NCBI Taxonomy" id="2840913"/>
    <lineage>
        <taxon>Bacteria</taxon>
        <taxon>Bacillati</taxon>
        <taxon>Bacillota</taxon>
        <taxon>Clostridia</taxon>
        <taxon>Lachnospirales</taxon>
        <taxon>Lachnospiraceae</taxon>
        <taxon>Lachnospiraceae incertae sedis</taxon>
        <taxon>Candidatus Pullilachnospira</taxon>
    </lineage>
</organism>
<accession>A0A9D1NTY4</accession>
<keyword evidence="1" id="KW-0378">Hydrolase</keyword>
<evidence type="ECO:0000313" key="2">
    <source>
        <dbReference type="Proteomes" id="UP000886723"/>
    </source>
</evidence>
<dbReference type="GO" id="GO:0016787">
    <property type="term" value="F:hydrolase activity"/>
    <property type="evidence" value="ECO:0007669"/>
    <property type="project" value="UniProtKB-KW"/>
</dbReference>
<reference evidence="1" key="1">
    <citation type="submission" date="2020-10" db="EMBL/GenBank/DDBJ databases">
        <authorList>
            <person name="Gilroy R."/>
        </authorList>
    </citation>
    <scope>NUCLEOTIDE SEQUENCE</scope>
    <source>
        <strain evidence="1">ChiBcec2-4451</strain>
    </source>
</reference>
<comment type="caution">
    <text evidence="1">The sequence shown here is derived from an EMBL/GenBank/DDBJ whole genome shotgun (WGS) entry which is preliminary data.</text>
</comment>
<evidence type="ECO:0000313" key="1">
    <source>
        <dbReference type="EMBL" id="HIV11975.1"/>
    </source>
</evidence>
<protein>
    <submittedName>
        <fullName evidence="1">Alpha/beta hydrolase</fullName>
    </submittedName>
</protein>
<name>A0A9D1NTY4_9FIRM</name>
<reference evidence="1" key="2">
    <citation type="journal article" date="2021" name="PeerJ">
        <title>Extensive microbial diversity within the chicken gut microbiome revealed by metagenomics and culture.</title>
        <authorList>
            <person name="Gilroy R."/>
            <person name="Ravi A."/>
            <person name="Getino M."/>
            <person name="Pursley I."/>
            <person name="Horton D.L."/>
            <person name="Alikhan N.F."/>
            <person name="Baker D."/>
            <person name="Gharbi K."/>
            <person name="Hall N."/>
            <person name="Watson M."/>
            <person name="Adriaenssens E.M."/>
            <person name="Foster-Nyarko E."/>
            <person name="Jarju S."/>
            <person name="Secka A."/>
            <person name="Antonio M."/>
            <person name="Oren A."/>
            <person name="Chaudhuri R.R."/>
            <person name="La Ragione R."/>
            <person name="Hildebrand F."/>
            <person name="Pallen M.J."/>
        </authorList>
    </citation>
    <scope>NUCLEOTIDE SEQUENCE</scope>
    <source>
        <strain evidence="1">ChiBcec2-4451</strain>
    </source>
</reference>
<dbReference type="InterPro" id="IPR029058">
    <property type="entry name" value="AB_hydrolase_fold"/>
</dbReference>
<dbReference type="AlphaFoldDB" id="A0A9D1NTY4"/>
<proteinExistence type="predicted"/>
<dbReference type="Gene3D" id="3.40.50.1820">
    <property type="entry name" value="alpha/beta hydrolase"/>
    <property type="match status" value="1"/>
</dbReference>
<sequence>MKLAVLFPGIGYHVDKPLLYYGRKLAVQRGFEVIPVPYGNFPDGVKGSPEKMKQAFLSALQQTEEILGEVDFENYEEILFVSKSVGTAVASAYGAKHGLRTRNLYFTPVEESFSLMEQPGIVFHGTKDPWAGTEAVKKGCREKELPLILVEDGNHSLETGRTMRDLKILKKVMRISGRYLDGKITEEKII</sequence>
<gene>
    <name evidence="1" type="ORF">IAA63_02390</name>
</gene>
<dbReference type="Proteomes" id="UP000886723">
    <property type="component" value="Unassembled WGS sequence"/>
</dbReference>
<dbReference type="SUPFAM" id="SSF53474">
    <property type="entry name" value="alpha/beta-Hydrolases"/>
    <property type="match status" value="1"/>
</dbReference>
<dbReference type="EMBL" id="DVON01000043">
    <property type="protein sequence ID" value="HIV11975.1"/>
    <property type="molecule type" value="Genomic_DNA"/>
</dbReference>